<dbReference type="EMBL" id="JAGFNK010000292">
    <property type="protein sequence ID" value="KAI9453754.1"/>
    <property type="molecule type" value="Genomic_DNA"/>
</dbReference>
<evidence type="ECO:0000313" key="2">
    <source>
        <dbReference type="Proteomes" id="UP001207468"/>
    </source>
</evidence>
<dbReference type="Proteomes" id="UP001207468">
    <property type="component" value="Unassembled WGS sequence"/>
</dbReference>
<name>A0ACC0TYG2_9AGAM</name>
<sequence length="79" mass="8316">MAAVLGQVMILSGEPAVLGTRLGNFDFTCERTRREREYVECLRERKASSDAPPGGSSGGDGPGPGQRQLVHGGGGVFLR</sequence>
<proteinExistence type="predicted"/>
<reference evidence="1" key="1">
    <citation type="submission" date="2021-03" db="EMBL/GenBank/DDBJ databases">
        <title>Evolutionary priming and transition to the ectomycorrhizal habit in an iconic lineage of mushroom-forming fungi: is preadaptation a requirement?</title>
        <authorList>
            <consortium name="DOE Joint Genome Institute"/>
            <person name="Looney B.P."/>
            <person name="Miyauchi S."/>
            <person name="Morin E."/>
            <person name="Drula E."/>
            <person name="Courty P.E."/>
            <person name="Chicoki N."/>
            <person name="Fauchery L."/>
            <person name="Kohler A."/>
            <person name="Kuo A."/>
            <person name="LaButti K."/>
            <person name="Pangilinan J."/>
            <person name="Lipzen A."/>
            <person name="Riley R."/>
            <person name="Andreopoulos W."/>
            <person name="He G."/>
            <person name="Johnson J."/>
            <person name="Barry K.W."/>
            <person name="Grigoriev I.V."/>
            <person name="Nagy L."/>
            <person name="Hibbett D."/>
            <person name="Henrissat B."/>
            <person name="Matheny P.B."/>
            <person name="Labbe J."/>
            <person name="Martin A.F."/>
        </authorList>
    </citation>
    <scope>NUCLEOTIDE SEQUENCE</scope>
    <source>
        <strain evidence="1">BPL698</strain>
    </source>
</reference>
<organism evidence="1 2">
    <name type="scientific">Russula earlei</name>
    <dbReference type="NCBI Taxonomy" id="71964"/>
    <lineage>
        <taxon>Eukaryota</taxon>
        <taxon>Fungi</taxon>
        <taxon>Dikarya</taxon>
        <taxon>Basidiomycota</taxon>
        <taxon>Agaricomycotina</taxon>
        <taxon>Agaricomycetes</taxon>
        <taxon>Russulales</taxon>
        <taxon>Russulaceae</taxon>
        <taxon>Russula</taxon>
    </lineage>
</organism>
<comment type="caution">
    <text evidence="1">The sequence shown here is derived from an EMBL/GenBank/DDBJ whole genome shotgun (WGS) entry which is preliminary data.</text>
</comment>
<gene>
    <name evidence="1" type="ORF">F5148DRAFT_1231946</name>
</gene>
<protein>
    <submittedName>
        <fullName evidence="1">Uncharacterized protein</fullName>
    </submittedName>
</protein>
<evidence type="ECO:0000313" key="1">
    <source>
        <dbReference type="EMBL" id="KAI9453754.1"/>
    </source>
</evidence>
<accession>A0ACC0TYG2</accession>
<keyword evidence="2" id="KW-1185">Reference proteome</keyword>